<evidence type="ECO:0000256" key="1">
    <source>
        <dbReference type="ARBA" id="ARBA00008306"/>
    </source>
</evidence>
<dbReference type="Pfam" id="PF02582">
    <property type="entry name" value="DUF155"/>
    <property type="match status" value="1"/>
</dbReference>
<dbReference type="InterPro" id="IPR051624">
    <property type="entry name" value="RMD1/Sad1-interacting"/>
</dbReference>
<name>A0A8H3BKN6_9AGAM</name>
<protein>
    <recommendedName>
        <fullName evidence="4">DUF155 domain-containing protein</fullName>
    </recommendedName>
</protein>
<feature type="compositionally biased region" description="Low complexity" evidence="2">
    <location>
        <begin position="1"/>
        <end position="17"/>
    </location>
</feature>
<dbReference type="Proteomes" id="UP000663840">
    <property type="component" value="Unassembled WGS sequence"/>
</dbReference>
<accession>A0A8H3BKN6</accession>
<evidence type="ECO:0000313" key="6">
    <source>
        <dbReference type="Proteomes" id="UP000663840"/>
    </source>
</evidence>
<dbReference type="EMBL" id="CAJMWR010003338">
    <property type="protein sequence ID" value="CAE6458395.1"/>
    <property type="molecule type" value="Genomic_DNA"/>
</dbReference>
<keyword evidence="3" id="KW-0812">Transmembrane</keyword>
<evidence type="ECO:0000256" key="2">
    <source>
        <dbReference type="SAM" id="MobiDB-lite"/>
    </source>
</evidence>
<comment type="caution">
    <text evidence="5">The sequence shown here is derived from an EMBL/GenBank/DDBJ whole genome shotgun (WGS) entry which is preliminary data.</text>
</comment>
<dbReference type="PANTHER" id="PTHR16255:SF15">
    <property type="entry name" value="SPORULATION PROTEIN RMD1"/>
    <property type="match status" value="1"/>
</dbReference>
<keyword evidence="3" id="KW-0472">Membrane</keyword>
<reference evidence="5" key="1">
    <citation type="submission" date="2021-01" db="EMBL/GenBank/DDBJ databases">
        <authorList>
            <person name="Kaushik A."/>
        </authorList>
    </citation>
    <scope>NUCLEOTIDE SEQUENCE</scope>
    <source>
        <strain evidence="5">AG1-1A</strain>
    </source>
</reference>
<organism evidence="5 6">
    <name type="scientific">Rhizoctonia solani</name>
    <dbReference type="NCBI Taxonomy" id="456999"/>
    <lineage>
        <taxon>Eukaryota</taxon>
        <taxon>Fungi</taxon>
        <taxon>Dikarya</taxon>
        <taxon>Basidiomycota</taxon>
        <taxon>Agaricomycotina</taxon>
        <taxon>Agaricomycetes</taxon>
        <taxon>Cantharellales</taxon>
        <taxon>Ceratobasidiaceae</taxon>
        <taxon>Rhizoctonia</taxon>
    </lineage>
</organism>
<feature type="compositionally biased region" description="Acidic residues" evidence="2">
    <location>
        <begin position="65"/>
        <end position="74"/>
    </location>
</feature>
<gene>
    <name evidence="5" type="ORF">RDB_LOCUS99194</name>
</gene>
<comment type="similarity">
    <text evidence="1">Belongs to the RMD1/sif2 family.</text>
</comment>
<sequence length="474" mass="53269">MTRITCSTITTTMSSRSPLPTTVDPRISQDTSKPRGANRSTKGAHKLKVLPEQPDPATQSRIGSDEDGDEDDEEARLIGKTSDGDADADDEDAEVYKQIAQIPAGTARKDARKLTKKEKSKLPRVTAYCTAQSYKMDDLMKFFLARKSAYHTAPQLFDEVLYTPYSYDSKSPTEQYRHKPVTSEGDLLGVPELAPADNLSVASPELYTPQLDTHTSPEIYTSPNGKHLGVKPWVEEPTQPEVFLFAYGTVVLWGMTEAQERRFLTSLKRFEVEKLAPDDVEKEDLNYYYANYSRIYNDVITLRRGSSYMTKLSLSHALAQSVKISLFEELIASTIEQTKDIPEALSEAGKIGVRSMVSLRLTQRRQMPHGEIMRQIGQLFLLRMNINLVGNVLDSPDYPDLKPMYEAARSYLELPQRIDLLNARVEVLQDMLKLLKESVTSRHGERLEQIVIVLIGIEILLGVITIVVDLFSTG</sequence>
<proteinExistence type="inferred from homology"/>
<evidence type="ECO:0000313" key="5">
    <source>
        <dbReference type="EMBL" id="CAE6458395.1"/>
    </source>
</evidence>
<evidence type="ECO:0000256" key="3">
    <source>
        <dbReference type="SAM" id="Phobius"/>
    </source>
</evidence>
<dbReference type="GO" id="GO:0005739">
    <property type="term" value="C:mitochondrion"/>
    <property type="evidence" value="ECO:0007669"/>
    <property type="project" value="UniProtKB-ARBA"/>
</dbReference>
<evidence type="ECO:0000259" key="4">
    <source>
        <dbReference type="Pfam" id="PF02582"/>
    </source>
</evidence>
<feature type="transmembrane region" description="Helical" evidence="3">
    <location>
        <begin position="450"/>
        <end position="471"/>
    </location>
</feature>
<dbReference type="PANTHER" id="PTHR16255">
    <property type="entry name" value="REQUIRED FOR MEIOTIC NUCLEAR DIVISION PROTEIN 1 HOMOLOG"/>
    <property type="match status" value="1"/>
</dbReference>
<feature type="region of interest" description="Disordered" evidence="2">
    <location>
        <begin position="1"/>
        <end position="90"/>
    </location>
</feature>
<keyword evidence="3" id="KW-1133">Transmembrane helix</keyword>
<dbReference type="AlphaFoldDB" id="A0A8H3BKN6"/>
<feature type="domain" description="DUF155" evidence="4">
    <location>
        <begin position="242"/>
        <end position="422"/>
    </location>
</feature>
<dbReference type="InterPro" id="IPR003734">
    <property type="entry name" value="DUF155"/>
</dbReference>